<dbReference type="InterPro" id="IPR036105">
    <property type="entry name" value="DiNase_FeMo-co_biosyn_sf"/>
</dbReference>
<reference evidence="2 3" key="1">
    <citation type="submission" date="2019-11" db="EMBL/GenBank/DDBJ databases">
        <authorList>
            <person name="Zheng R.K."/>
            <person name="Sun C.M."/>
        </authorList>
    </citation>
    <scope>NUCLEOTIDE SEQUENCE [LARGE SCALE GENOMIC DNA]</scope>
    <source>
        <strain evidence="2 3">WC007</strain>
    </source>
</reference>
<feature type="domain" description="Dinitrogenase iron-molybdenum cofactor biosynthesis" evidence="1">
    <location>
        <begin position="15"/>
        <end position="98"/>
    </location>
</feature>
<sequence length="113" mass="12593">MNKKIAVPVDNHMILDGHFGHCKFFAVFEIRENTILSEEKIVPPPHEPGLLPKWLAEKGVSDVLAGGMGNRAIQIFNHHKVNVFVGAPKMDAKQLAEGFLNDSIQFTANYCDH</sequence>
<accession>A0A6I6K5J8</accession>
<dbReference type="KEGG" id="mcos:GM418_25505"/>
<evidence type="ECO:0000313" key="2">
    <source>
        <dbReference type="EMBL" id="QGY46893.1"/>
    </source>
</evidence>
<name>A0A6I6K5J8_9BACT</name>
<keyword evidence="3" id="KW-1185">Reference proteome</keyword>
<evidence type="ECO:0000313" key="3">
    <source>
        <dbReference type="Proteomes" id="UP000428260"/>
    </source>
</evidence>
<dbReference type="Proteomes" id="UP000428260">
    <property type="component" value="Chromosome"/>
</dbReference>
<organism evidence="2 3">
    <name type="scientific">Maribellus comscasis</name>
    <dbReference type="NCBI Taxonomy" id="2681766"/>
    <lineage>
        <taxon>Bacteria</taxon>
        <taxon>Pseudomonadati</taxon>
        <taxon>Bacteroidota</taxon>
        <taxon>Bacteroidia</taxon>
        <taxon>Marinilabiliales</taxon>
        <taxon>Prolixibacteraceae</taxon>
        <taxon>Maribellus</taxon>
    </lineage>
</organism>
<dbReference type="EMBL" id="CP046401">
    <property type="protein sequence ID" value="QGY46893.1"/>
    <property type="molecule type" value="Genomic_DNA"/>
</dbReference>
<dbReference type="PANTHER" id="PTHR42983:SF1">
    <property type="entry name" value="IRON-MOLYBDENUM PROTEIN"/>
    <property type="match status" value="1"/>
</dbReference>
<gene>
    <name evidence="2" type="ORF">GM418_25505</name>
</gene>
<dbReference type="InterPro" id="IPR003731">
    <property type="entry name" value="Di-Nase_FeMo-co_biosynth"/>
</dbReference>
<dbReference type="AlphaFoldDB" id="A0A6I6K5J8"/>
<dbReference type="Gene3D" id="3.30.420.130">
    <property type="entry name" value="Dinitrogenase iron-molybdenum cofactor biosynthesis domain"/>
    <property type="match status" value="1"/>
</dbReference>
<protein>
    <submittedName>
        <fullName evidence="2">ATPase</fullName>
    </submittedName>
</protein>
<evidence type="ECO:0000259" key="1">
    <source>
        <dbReference type="Pfam" id="PF02579"/>
    </source>
</evidence>
<dbReference type="RefSeq" id="WP_158870238.1">
    <property type="nucleotide sequence ID" value="NZ_CP046401.1"/>
</dbReference>
<dbReference type="SUPFAM" id="SSF53146">
    <property type="entry name" value="Nitrogenase accessory factor-like"/>
    <property type="match status" value="1"/>
</dbReference>
<dbReference type="PANTHER" id="PTHR42983">
    <property type="entry name" value="DINITROGENASE IRON-MOLYBDENUM COFACTOR PROTEIN-RELATED"/>
    <property type="match status" value="1"/>
</dbReference>
<proteinExistence type="predicted"/>
<dbReference type="Pfam" id="PF02579">
    <property type="entry name" value="Nitro_FeMo-Co"/>
    <property type="match status" value="1"/>
</dbReference>